<dbReference type="InterPro" id="IPR003746">
    <property type="entry name" value="DUF167"/>
</dbReference>
<protein>
    <recommendedName>
        <fullName evidence="2">UPF0235 protein LZ496_00505</fullName>
    </recommendedName>
</protein>
<sequence length="115" mass="12374">MFDGAYSGVRIAQEAGKDAMNSERNRNIIGIRVTPRSAKPGIGDWKIDPGGRPYLEVRVAAAPTDGAANDEVIKLLAKALDLPKSSLAIVSGHSARLKRIELPLGEDEVRARISR</sequence>
<evidence type="ECO:0000313" key="4">
    <source>
        <dbReference type="Proteomes" id="UP001203410"/>
    </source>
</evidence>
<dbReference type="NCBIfam" id="TIGR00251">
    <property type="entry name" value="DUF167 family protein"/>
    <property type="match status" value="1"/>
</dbReference>
<dbReference type="RefSeq" id="WP_249902649.1">
    <property type="nucleotide sequence ID" value="NZ_JAMGBA010000001.1"/>
</dbReference>
<dbReference type="SMART" id="SM01152">
    <property type="entry name" value="DUF167"/>
    <property type="match status" value="1"/>
</dbReference>
<reference evidence="3 4" key="1">
    <citation type="submission" date="2022-05" db="EMBL/GenBank/DDBJ databases">
        <authorList>
            <person name="Jo J.-H."/>
            <person name="Im W.-T."/>
        </authorList>
    </citation>
    <scope>NUCLEOTIDE SEQUENCE [LARGE SCALE GENOMIC DNA]</scope>
    <source>
        <strain evidence="3 4">NSE70-1</strain>
    </source>
</reference>
<evidence type="ECO:0000256" key="1">
    <source>
        <dbReference type="ARBA" id="ARBA00010364"/>
    </source>
</evidence>
<dbReference type="HAMAP" id="MF_00634">
    <property type="entry name" value="UPF0235"/>
    <property type="match status" value="1"/>
</dbReference>
<dbReference type="InterPro" id="IPR036591">
    <property type="entry name" value="YggU-like_sf"/>
</dbReference>
<comment type="caution">
    <text evidence="3">The sequence shown here is derived from an EMBL/GenBank/DDBJ whole genome shotgun (WGS) entry which is preliminary data.</text>
</comment>
<dbReference type="PANTHER" id="PTHR13420">
    <property type="entry name" value="UPF0235 PROTEIN C15ORF40"/>
    <property type="match status" value="1"/>
</dbReference>
<name>A0ABT0RQH8_9SPHN</name>
<dbReference type="PANTHER" id="PTHR13420:SF7">
    <property type="entry name" value="UPF0235 PROTEIN C15ORF40"/>
    <property type="match status" value="1"/>
</dbReference>
<keyword evidence="4" id="KW-1185">Reference proteome</keyword>
<comment type="similarity">
    <text evidence="1 2">Belongs to the UPF0235 family.</text>
</comment>
<organism evidence="3 4">
    <name type="scientific">Sphingomonas caseinilyticus</name>
    <dbReference type="NCBI Taxonomy" id="2908205"/>
    <lineage>
        <taxon>Bacteria</taxon>
        <taxon>Pseudomonadati</taxon>
        <taxon>Pseudomonadota</taxon>
        <taxon>Alphaproteobacteria</taxon>
        <taxon>Sphingomonadales</taxon>
        <taxon>Sphingomonadaceae</taxon>
        <taxon>Sphingomonas</taxon>
    </lineage>
</organism>
<dbReference type="Proteomes" id="UP001203410">
    <property type="component" value="Unassembled WGS sequence"/>
</dbReference>
<evidence type="ECO:0000313" key="3">
    <source>
        <dbReference type="EMBL" id="MCL6697272.1"/>
    </source>
</evidence>
<gene>
    <name evidence="3" type="ORF">LZ496_00505</name>
</gene>
<evidence type="ECO:0000256" key="2">
    <source>
        <dbReference type="HAMAP-Rule" id="MF_00634"/>
    </source>
</evidence>
<proteinExistence type="inferred from homology"/>
<accession>A0ABT0RQH8</accession>
<dbReference type="EMBL" id="JAMGBA010000001">
    <property type="protein sequence ID" value="MCL6697272.1"/>
    <property type="molecule type" value="Genomic_DNA"/>
</dbReference>
<dbReference type="Gene3D" id="3.30.1200.10">
    <property type="entry name" value="YggU-like"/>
    <property type="match status" value="1"/>
</dbReference>
<dbReference type="Pfam" id="PF02594">
    <property type="entry name" value="DUF167"/>
    <property type="match status" value="1"/>
</dbReference>
<dbReference type="SUPFAM" id="SSF69786">
    <property type="entry name" value="YggU-like"/>
    <property type="match status" value="1"/>
</dbReference>